<organism evidence="8">
    <name type="scientific">Cercidiphyllum japonicum</name>
    <name type="common">Katsura tree</name>
    <dbReference type="NCBI Taxonomy" id="13413"/>
    <lineage>
        <taxon>Eukaryota</taxon>
        <taxon>Viridiplantae</taxon>
        <taxon>Streptophyta</taxon>
        <taxon>Embryophyta</taxon>
        <taxon>Tracheophyta</taxon>
        <taxon>Spermatophyta</taxon>
        <taxon>Magnoliopsida</taxon>
        <taxon>eudicotyledons</taxon>
        <taxon>Gunneridae</taxon>
        <taxon>Pentapetalae</taxon>
        <taxon>Saxifragales</taxon>
        <taxon>Cercidiphyllaceae</taxon>
        <taxon>Cercidiphyllum</taxon>
    </lineage>
</organism>
<proteinExistence type="evidence at transcript level"/>
<keyword evidence="2" id="KW-0805">Transcription regulation</keyword>
<dbReference type="SMART" id="SM00432">
    <property type="entry name" value="MADS"/>
    <property type="match status" value="1"/>
</dbReference>
<dbReference type="AlphaFoldDB" id="A0A2H4L6J4"/>
<dbReference type="PROSITE" id="PS00350">
    <property type="entry name" value="MADS_BOX_1"/>
    <property type="match status" value="1"/>
</dbReference>
<dbReference type="InterPro" id="IPR033896">
    <property type="entry name" value="MEF2-like_N"/>
</dbReference>
<keyword evidence="5" id="KW-0539">Nucleus</keyword>
<dbReference type="InterPro" id="IPR002100">
    <property type="entry name" value="TF_MADSbox"/>
</dbReference>
<dbReference type="Gene3D" id="3.40.1810.10">
    <property type="entry name" value="Transcription factor, MADS-box"/>
    <property type="match status" value="1"/>
</dbReference>
<dbReference type="PROSITE" id="PS51297">
    <property type="entry name" value="K_BOX"/>
    <property type="match status" value="1"/>
</dbReference>
<evidence type="ECO:0000313" key="8">
    <source>
        <dbReference type="EMBL" id="ASY97764.1"/>
    </source>
</evidence>
<comment type="subcellular location">
    <subcellularLocation>
        <location evidence="1">Nucleus</location>
    </subcellularLocation>
</comment>
<dbReference type="Pfam" id="PF00319">
    <property type="entry name" value="SRF-TF"/>
    <property type="match status" value="1"/>
</dbReference>
<dbReference type="GO" id="GO:0005634">
    <property type="term" value="C:nucleus"/>
    <property type="evidence" value="ECO:0007669"/>
    <property type="project" value="UniProtKB-SubCell"/>
</dbReference>
<dbReference type="CDD" id="cd00265">
    <property type="entry name" value="MADS_MEF2_like"/>
    <property type="match status" value="1"/>
</dbReference>
<keyword evidence="4" id="KW-0804">Transcription</keyword>
<evidence type="ECO:0000259" key="7">
    <source>
        <dbReference type="PROSITE" id="PS51297"/>
    </source>
</evidence>
<dbReference type="GO" id="GO:0045944">
    <property type="term" value="P:positive regulation of transcription by RNA polymerase II"/>
    <property type="evidence" value="ECO:0007669"/>
    <property type="project" value="InterPro"/>
</dbReference>
<dbReference type="PANTHER" id="PTHR48019">
    <property type="entry name" value="SERUM RESPONSE FACTOR HOMOLOG"/>
    <property type="match status" value="1"/>
</dbReference>
<evidence type="ECO:0000256" key="1">
    <source>
        <dbReference type="ARBA" id="ARBA00004123"/>
    </source>
</evidence>
<name>A0A2H4L6J4_CERJA</name>
<dbReference type="InterPro" id="IPR050142">
    <property type="entry name" value="MADS-box/MEF2_TF"/>
</dbReference>
<dbReference type="SUPFAM" id="SSF55455">
    <property type="entry name" value="SRF-like"/>
    <property type="match status" value="1"/>
</dbReference>
<reference evidence="8" key="1">
    <citation type="submission" date="2016-11" db="EMBL/GenBank/DDBJ databases">
        <title>The implications for systematic evolution and bracts definition of Cercidiphyllum japonicum (Cercidiphyllaceae) based on A-, B-, C-, and D-CLASS MADS-Box genes.</title>
        <authorList>
            <person name="Jin Y."/>
            <person name="Ma J."/>
            <person name="Mao W."/>
            <person name="Chen F."/>
        </authorList>
    </citation>
    <scope>NUCLEOTIDE SEQUENCE</scope>
</reference>
<sequence>MVRGKIEIKRIENSTNRQVTYSKRRKGLFKKANELAILCDAKVSIIMHSNTGKLHEYISPSTTTKQLFDEYQKTLKIDLWSSHYEIMQENLRKLKEVNNKLRHEIRQRMGQNLDDLNFEELRGLEQDMDSSLKIIRDRKYRGITNQIETYKKKARNAEQIHRGLLHKFVSMDARDEGSHFGLIDDGGDYHSVLGYQNGGTGVFGLRLQPNQPNLHSGARSDLAHDLRLA</sequence>
<dbReference type="InterPro" id="IPR036879">
    <property type="entry name" value="TF_MADSbox_sf"/>
</dbReference>
<evidence type="ECO:0000259" key="6">
    <source>
        <dbReference type="PROSITE" id="PS50066"/>
    </source>
</evidence>
<evidence type="ECO:0000256" key="4">
    <source>
        <dbReference type="ARBA" id="ARBA00023163"/>
    </source>
</evidence>
<dbReference type="PRINTS" id="PR00404">
    <property type="entry name" value="MADSDOMAIN"/>
</dbReference>
<dbReference type="GO" id="GO:0000977">
    <property type="term" value="F:RNA polymerase II transcription regulatory region sequence-specific DNA binding"/>
    <property type="evidence" value="ECO:0007669"/>
    <property type="project" value="InterPro"/>
</dbReference>
<dbReference type="InterPro" id="IPR002487">
    <property type="entry name" value="TF_Kbox"/>
</dbReference>
<dbReference type="EMBL" id="KY285020">
    <property type="protein sequence ID" value="ASY97764.1"/>
    <property type="molecule type" value="mRNA"/>
</dbReference>
<evidence type="ECO:0000256" key="2">
    <source>
        <dbReference type="ARBA" id="ARBA00023015"/>
    </source>
</evidence>
<evidence type="ECO:0000256" key="5">
    <source>
        <dbReference type="ARBA" id="ARBA00023242"/>
    </source>
</evidence>
<gene>
    <name evidence="8" type="primary">AP31</name>
</gene>
<dbReference type="GO" id="GO:0003700">
    <property type="term" value="F:DNA-binding transcription factor activity"/>
    <property type="evidence" value="ECO:0007669"/>
    <property type="project" value="InterPro"/>
</dbReference>
<dbReference type="GO" id="GO:0046983">
    <property type="term" value="F:protein dimerization activity"/>
    <property type="evidence" value="ECO:0007669"/>
    <property type="project" value="InterPro"/>
</dbReference>
<keyword evidence="3" id="KW-0238">DNA-binding</keyword>
<accession>A0A2H4L6J4</accession>
<dbReference type="Pfam" id="PF01486">
    <property type="entry name" value="K-box"/>
    <property type="match status" value="1"/>
</dbReference>
<dbReference type="PROSITE" id="PS50066">
    <property type="entry name" value="MADS_BOX_2"/>
    <property type="match status" value="1"/>
</dbReference>
<feature type="domain" description="K-box" evidence="7">
    <location>
        <begin position="84"/>
        <end position="174"/>
    </location>
</feature>
<protein>
    <submittedName>
        <fullName evidence="8">AP31</fullName>
    </submittedName>
</protein>
<feature type="domain" description="MADS-box" evidence="6">
    <location>
        <begin position="1"/>
        <end position="61"/>
    </location>
</feature>
<evidence type="ECO:0000256" key="3">
    <source>
        <dbReference type="ARBA" id="ARBA00023125"/>
    </source>
</evidence>